<proteinExistence type="predicted"/>
<feature type="region of interest" description="Disordered" evidence="1">
    <location>
        <begin position="1"/>
        <end position="20"/>
    </location>
</feature>
<dbReference type="Proteomes" id="UP001148018">
    <property type="component" value="Unassembled WGS sequence"/>
</dbReference>
<evidence type="ECO:0000313" key="3">
    <source>
        <dbReference type="Proteomes" id="UP001148018"/>
    </source>
</evidence>
<dbReference type="AlphaFoldDB" id="A0A9Q0DN93"/>
<gene>
    <name evidence="2" type="ORF">NHX12_010495</name>
</gene>
<comment type="caution">
    <text evidence="2">The sequence shown here is derived from an EMBL/GenBank/DDBJ whole genome shotgun (WGS) entry which is preliminary data.</text>
</comment>
<reference evidence="2" key="1">
    <citation type="submission" date="2022-07" db="EMBL/GenBank/DDBJ databases">
        <title>Chromosome-level genome of Muraenolepis orangiensis.</title>
        <authorList>
            <person name="Kim J."/>
        </authorList>
    </citation>
    <scope>NUCLEOTIDE SEQUENCE</scope>
    <source>
        <strain evidence="2">KU_S4_2022</strain>
        <tissue evidence="2">Muscle</tissue>
    </source>
</reference>
<protein>
    <submittedName>
        <fullName evidence="2">Uncharacterized protein</fullName>
    </submittedName>
</protein>
<organism evidence="2 3">
    <name type="scientific">Muraenolepis orangiensis</name>
    <name type="common">Patagonian moray cod</name>
    <dbReference type="NCBI Taxonomy" id="630683"/>
    <lineage>
        <taxon>Eukaryota</taxon>
        <taxon>Metazoa</taxon>
        <taxon>Chordata</taxon>
        <taxon>Craniata</taxon>
        <taxon>Vertebrata</taxon>
        <taxon>Euteleostomi</taxon>
        <taxon>Actinopterygii</taxon>
        <taxon>Neopterygii</taxon>
        <taxon>Teleostei</taxon>
        <taxon>Neoteleostei</taxon>
        <taxon>Acanthomorphata</taxon>
        <taxon>Zeiogadaria</taxon>
        <taxon>Gadariae</taxon>
        <taxon>Gadiformes</taxon>
        <taxon>Muraenolepidoidei</taxon>
        <taxon>Muraenolepididae</taxon>
        <taxon>Muraenolepis</taxon>
    </lineage>
</organism>
<dbReference type="EMBL" id="JANIIK010000115">
    <property type="protein sequence ID" value="KAJ3589652.1"/>
    <property type="molecule type" value="Genomic_DNA"/>
</dbReference>
<evidence type="ECO:0000256" key="1">
    <source>
        <dbReference type="SAM" id="MobiDB-lite"/>
    </source>
</evidence>
<evidence type="ECO:0000313" key="2">
    <source>
        <dbReference type="EMBL" id="KAJ3589652.1"/>
    </source>
</evidence>
<accession>A0A9Q0DN93</accession>
<keyword evidence="3" id="KW-1185">Reference proteome</keyword>
<sequence>MMTPESGPRQENEEGEMAYTTDLELDTTPPMDMQTGAVHPGPCCKCMDHSLSFSDASTQTDMDFVVQAMNQDYAYAYTMSVSVKPAQRKLLEL</sequence>
<name>A0A9Q0DN93_9TELE</name>